<evidence type="ECO:0000256" key="1">
    <source>
        <dbReference type="SAM" id="MobiDB-lite"/>
    </source>
</evidence>
<comment type="caution">
    <text evidence="2">The sequence shown here is derived from an EMBL/GenBank/DDBJ whole genome shotgun (WGS) entry which is preliminary data.</text>
</comment>
<gene>
    <name evidence="2" type="ORF">C8A00DRAFT_38768</name>
</gene>
<reference evidence="2" key="1">
    <citation type="journal article" date="2023" name="Mol. Phylogenet. Evol.">
        <title>Genome-scale phylogeny and comparative genomics of the fungal order Sordariales.</title>
        <authorList>
            <person name="Hensen N."/>
            <person name="Bonometti L."/>
            <person name="Westerberg I."/>
            <person name="Brannstrom I.O."/>
            <person name="Guillou S."/>
            <person name="Cros-Aarteil S."/>
            <person name="Calhoun S."/>
            <person name="Haridas S."/>
            <person name="Kuo A."/>
            <person name="Mondo S."/>
            <person name="Pangilinan J."/>
            <person name="Riley R."/>
            <person name="LaButti K."/>
            <person name="Andreopoulos B."/>
            <person name="Lipzen A."/>
            <person name="Chen C."/>
            <person name="Yan M."/>
            <person name="Daum C."/>
            <person name="Ng V."/>
            <person name="Clum A."/>
            <person name="Steindorff A."/>
            <person name="Ohm R.A."/>
            <person name="Martin F."/>
            <person name="Silar P."/>
            <person name="Natvig D.O."/>
            <person name="Lalanne C."/>
            <person name="Gautier V."/>
            <person name="Ament-Velasquez S.L."/>
            <person name="Kruys A."/>
            <person name="Hutchinson M.I."/>
            <person name="Powell A.J."/>
            <person name="Barry K."/>
            <person name="Miller A.N."/>
            <person name="Grigoriev I.V."/>
            <person name="Debuchy R."/>
            <person name="Gladieux P."/>
            <person name="Hiltunen Thoren M."/>
            <person name="Johannesson H."/>
        </authorList>
    </citation>
    <scope>NUCLEOTIDE SEQUENCE</scope>
    <source>
        <strain evidence="2">CBS 538.74</strain>
    </source>
</reference>
<evidence type="ECO:0000313" key="2">
    <source>
        <dbReference type="EMBL" id="KAK4148656.1"/>
    </source>
</evidence>
<protein>
    <submittedName>
        <fullName evidence="2">Uncharacterized protein</fullName>
    </submittedName>
</protein>
<dbReference type="Proteomes" id="UP001302745">
    <property type="component" value="Unassembled WGS sequence"/>
</dbReference>
<proteinExistence type="predicted"/>
<organism evidence="2 3">
    <name type="scientific">Chaetomidium leptoderma</name>
    <dbReference type="NCBI Taxonomy" id="669021"/>
    <lineage>
        <taxon>Eukaryota</taxon>
        <taxon>Fungi</taxon>
        <taxon>Dikarya</taxon>
        <taxon>Ascomycota</taxon>
        <taxon>Pezizomycotina</taxon>
        <taxon>Sordariomycetes</taxon>
        <taxon>Sordariomycetidae</taxon>
        <taxon>Sordariales</taxon>
        <taxon>Chaetomiaceae</taxon>
        <taxon>Chaetomidium</taxon>
    </lineage>
</organism>
<feature type="compositionally biased region" description="Polar residues" evidence="1">
    <location>
        <begin position="17"/>
        <end position="69"/>
    </location>
</feature>
<keyword evidence="3" id="KW-1185">Reference proteome</keyword>
<reference evidence="2" key="2">
    <citation type="submission" date="2023-05" db="EMBL/GenBank/DDBJ databases">
        <authorList>
            <consortium name="Lawrence Berkeley National Laboratory"/>
            <person name="Steindorff A."/>
            <person name="Hensen N."/>
            <person name="Bonometti L."/>
            <person name="Westerberg I."/>
            <person name="Brannstrom I.O."/>
            <person name="Guillou S."/>
            <person name="Cros-Aarteil S."/>
            <person name="Calhoun S."/>
            <person name="Haridas S."/>
            <person name="Kuo A."/>
            <person name="Mondo S."/>
            <person name="Pangilinan J."/>
            <person name="Riley R."/>
            <person name="Labutti K."/>
            <person name="Andreopoulos B."/>
            <person name="Lipzen A."/>
            <person name="Chen C."/>
            <person name="Yanf M."/>
            <person name="Daum C."/>
            <person name="Ng V."/>
            <person name="Clum A."/>
            <person name="Ohm R."/>
            <person name="Martin F."/>
            <person name="Silar P."/>
            <person name="Natvig D."/>
            <person name="Lalanne C."/>
            <person name="Gautier V."/>
            <person name="Ament-Velasquez S.L."/>
            <person name="Kruys A."/>
            <person name="Hutchinson M.I."/>
            <person name="Powell A.J."/>
            <person name="Barry K."/>
            <person name="Miller A.N."/>
            <person name="Grigoriev I.V."/>
            <person name="Debuchy R."/>
            <person name="Gladieux P."/>
            <person name="Thoren M.H."/>
            <person name="Johannesson H."/>
        </authorList>
    </citation>
    <scope>NUCLEOTIDE SEQUENCE</scope>
    <source>
        <strain evidence="2">CBS 538.74</strain>
    </source>
</reference>
<accession>A0AAN6ZTR5</accession>
<dbReference type="AlphaFoldDB" id="A0AAN6ZTR5"/>
<dbReference type="EMBL" id="MU857292">
    <property type="protein sequence ID" value="KAK4148656.1"/>
    <property type="molecule type" value="Genomic_DNA"/>
</dbReference>
<feature type="region of interest" description="Disordered" evidence="1">
    <location>
        <begin position="1"/>
        <end position="165"/>
    </location>
</feature>
<name>A0AAN6ZTR5_9PEZI</name>
<evidence type="ECO:0000313" key="3">
    <source>
        <dbReference type="Proteomes" id="UP001302745"/>
    </source>
</evidence>
<sequence>MESYGSLDRDVYPSPYSHGQQVRTDPQPNPGSNQPGTNASRPVRAQTCTYNLDFSHLTTSPQRASSSSPLPNPAKATKRKAVGRAGGPSGPSKRQQVEPTDAGIDTDYPNLPDLPASDALQDSTVSTSTVPDDDDGFDDTTAAHLPLETATSIPPTPSSRRARKFPSDLKTIKCTCPGCPKTFKSSTFRSI</sequence>